<reference evidence="2 3" key="1">
    <citation type="submission" date="2014-02" db="EMBL/GenBank/DDBJ databases">
        <title>The genome sequence of Colletotrichum simmondsii CBS122122.</title>
        <authorList>
            <person name="Baroncelli R."/>
            <person name="Thon M.R."/>
        </authorList>
    </citation>
    <scope>NUCLEOTIDE SEQUENCE [LARGE SCALE GENOMIC DNA]</scope>
    <source>
        <strain evidence="2 3">CBS122122</strain>
    </source>
</reference>
<accession>A0A135SIP4</accession>
<feature type="region of interest" description="Disordered" evidence="1">
    <location>
        <begin position="74"/>
        <end position="93"/>
    </location>
</feature>
<gene>
    <name evidence="2" type="ORF">CSIM01_00507</name>
</gene>
<proteinExistence type="predicted"/>
<evidence type="ECO:0000313" key="3">
    <source>
        <dbReference type="Proteomes" id="UP000070328"/>
    </source>
</evidence>
<evidence type="ECO:0000313" key="2">
    <source>
        <dbReference type="EMBL" id="KXH35793.1"/>
    </source>
</evidence>
<name>A0A135SIP4_9PEZI</name>
<dbReference type="Proteomes" id="UP000070328">
    <property type="component" value="Unassembled WGS sequence"/>
</dbReference>
<keyword evidence="3" id="KW-1185">Reference proteome</keyword>
<sequence length="128" mass="13872">MSQRSSQECSDQRCRWQPSAGCSLHRHIFYHHGPPGRAPCGRYHINTGHYLERHKESCVDCKNLRAAAEALMPSVEHDGGDDPEGAPEGNHRALSVHNGGIIIHGSNYGKISLKVKCGSLACAGSQTS</sequence>
<comment type="caution">
    <text evidence="2">The sequence shown here is derived from an EMBL/GenBank/DDBJ whole genome shotgun (WGS) entry which is preliminary data.</text>
</comment>
<evidence type="ECO:0000256" key="1">
    <source>
        <dbReference type="SAM" id="MobiDB-lite"/>
    </source>
</evidence>
<protein>
    <submittedName>
        <fullName evidence="2">Uncharacterized protein</fullName>
    </submittedName>
</protein>
<dbReference type="AlphaFoldDB" id="A0A135SIP4"/>
<dbReference type="EMBL" id="JFBX01000554">
    <property type="protein sequence ID" value="KXH35793.1"/>
    <property type="molecule type" value="Genomic_DNA"/>
</dbReference>
<organism evidence="2 3">
    <name type="scientific">Colletotrichum simmondsii</name>
    <dbReference type="NCBI Taxonomy" id="703756"/>
    <lineage>
        <taxon>Eukaryota</taxon>
        <taxon>Fungi</taxon>
        <taxon>Dikarya</taxon>
        <taxon>Ascomycota</taxon>
        <taxon>Pezizomycotina</taxon>
        <taxon>Sordariomycetes</taxon>
        <taxon>Hypocreomycetidae</taxon>
        <taxon>Glomerellales</taxon>
        <taxon>Glomerellaceae</taxon>
        <taxon>Colletotrichum</taxon>
        <taxon>Colletotrichum acutatum species complex</taxon>
    </lineage>
</organism>
<dbReference type="OrthoDB" id="10302521at2759"/>